<dbReference type="InterPro" id="IPR018114">
    <property type="entry name" value="TRYPSIN_HIS"/>
</dbReference>
<dbReference type="InterPro" id="IPR001314">
    <property type="entry name" value="Peptidase_S1A"/>
</dbReference>
<keyword evidence="1" id="KW-0732">Signal</keyword>
<evidence type="ECO:0000256" key="1">
    <source>
        <dbReference type="SAM" id="SignalP"/>
    </source>
</evidence>
<gene>
    <name evidence="3" type="ORF">SAMN05421869_11555</name>
</gene>
<protein>
    <submittedName>
        <fullName evidence="3">Trypsin</fullName>
    </submittedName>
</protein>
<dbReference type="AlphaFoldDB" id="A0A1G9AUE9"/>
<keyword evidence="4" id="KW-1185">Reference proteome</keyword>
<dbReference type="OrthoDB" id="3657335at2"/>
<dbReference type="SMART" id="SM00020">
    <property type="entry name" value="Tryp_SPc"/>
    <property type="match status" value="1"/>
</dbReference>
<dbReference type="PRINTS" id="PR00722">
    <property type="entry name" value="CHYMOTRYPSIN"/>
</dbReference>
<dbReference type="PROSITE" id="PS00134">
    <property type="entry name" value="TRYPSIN_HIS"/>
    <property type="match status" value="1"/>
</dbReference>
<dbReference type="InterPro" id="IPR051333">
    <property type="entry name" value="CLIP_Serine_Protease"/>
</dbReference>
<dbReference type="GO" id="GO:0006508">
    <property type="term" value="P:proteolysis"/>
    <property type="evidence" value="ECO:0007669"/>
    <property type="project" value="InterPro"/>
</dbReference>
<dbReference type="GO" id="GO:0004252">
    <property type="term" value="F:serine-type endopeptidase activity"/>
    <property type="evidence" value="ECO:0007669"/>
    <property type="project" value="InterPro"/>
</dbReference>
<accession>A0A1G9AUE9</accession>
<dbReference type="SUPFAM" id="SSF50494">
    <property type="entry name" value="Trypsin-like serine proteases"/>
    <property type="match status" value="1"/>
</dbReference>
<feature type="signal peptide" evidence="1">
    <location>
        <begin position="1"/>
        <end position="30"/>
    </location>
</feature>
<feature type="domain" description="Peptidase S1" evidence="2">
    <location>
        <begin position="21"/>
        <end position="264"/>
    </location>
</feature>
<dbReference type="PANTHER" id="PTHR24260">
    <property type="match status" value="1"/>
</dbReference>
<dbReference type="EMBL" id="FNDJ01000015">
    <property type="protein sequence ID" value="SDK30858.1"/>
    <property type="molecule type" value="Genomic_DNA"/>
</dbReference>
<reference evidence="3 4" key="1">
    <citation type="submission" date="2016-10" db="EMBL/GenBank/DDBJ databases">
        <authorList>
            <person name="de Groot N.N."/>
        </authorList>
    </citation>
    <scope>NUCLEOTIDE SEQUENCE [LARGE SCALE GENOMIC DNA]</scope>
    <source>
        <strain evidence="3 4">CGMCC 4.6533</strain>
    </source>
</reference>
<dbReference type="InterPro" id="IPR009003">
    <property type="entry name" value="Peptidase_S1_PA"/>
</dbReference>
<evidence type="ECO:0000313" key="3">
    <source>
        <dbReference type="EMBL" id="SDK30858.1"/>
    </source>
</evidence>
<dbReference type="Proteomes" id="UP000199202">
    <property type="component" value="Unassembled WGS sequence"/>
</dbReference>
<dbReference type="PROSITE" id="PS50240">
    <property type="entry name" value="TRYPSIN_DOM"/>
    <property type="match status" value="1"/>
</dbReference>
<dbReference type="Pfam" id="PF00089">
    <property type="entry name" value="Trypsin"/>
    <property type="match status" value="1"/>
</dbReference>
<dbReference type="InterPro" id="IPR001254">
    <property type="entry name" value="Trypsin_dom"/>
</dbReference>
<proteinExistence type="predicted"/>
<name>A0A1G9AUE9_9ACTN</name>
<organism evidence="3 4">
    <name type="scientific">Nonomuraea jiangxiensis</name>
    <dbReference type="NCBI Taxonomy" id="633440"/>
    <lineage>
        <taxon>Bacteria</taxon>
        <taxon>Bacillati</taxon>
        <taxon>Actinomycetota</taxon>
        <taxon>Actinomycetes</taxon>
        <taxon>Streptosporangiales</taxon>
        <taxon>Streptosporangiaceae</taxon>
        <taxon>Nonomuraea</taxon>
    </lineage>
</organism>
<sequence length="264" mass="28264">MRLYNPGMRYVPFVLIIATSIIGTAAPAFAITNGPADGGAHPEVGALIADKVHSDGTWAYCTGTLITSTVFLTAAHCGERKQKTAKVTFADHYAPGAKVYSGRYIPDSRYSDNADGHDMAVVVFDQPIPGIKPAQLPAGGLLDQLKADGKLKTAHFTPVGYGSLAPTRKKHGQRFRYTDTRHQATISFKALHPKWLDLSLSSKTDGSTCFGDSGGPNFLGGPTSHLLVATSISGADDACQDTNYDYRLDTATARKFLGKYVRLP</sequence>
<dbReference type="InterPro" id="IPR043504">
    <property type="entry name" value="Peptidase_S1_PA_chymotrypsin"/>
</dbReference>
<evidence type="ECO:0000313" key="4">
    <source>
        <dbReference type="Proteomes" id="UP000199202"/>
    </source>
</evidence>
<feature type="chain" id="PRO_5011461281" evidence="1">
    <location>
        <begin position="31"/>
        <end position="264"/>
    </location>
</feature>
<dbReference type="STRING" id="633440.SAMN05421869_11555"/>
<evidence type="ECO:0000259" key="2">
    <source>
        <dbReference type="PROSITE" id="PS50240"/>
    </source>
</evidence>
<dbReference type="PANTHER" id="PTHR24260:SF136">
    <property type="entry name" value="GH08193P-RELATED"/>
    <property type="match status" value="1"/>
</dbReference>
<dbReference type="Gene3D" id="2.40.10.10">
    <property type="entry name" value="Trypsin-like serine proteases"/>
    <property type="match status" value="1"/>
</dbReference>